<dbReference type="Gene3D" id="3.10.110.10">
    <property type="entry name" value="Ubiquitin Conjugating Enzyme"/>
    <property type="match status" value="1"/>
</dbReference>
<sequence length="55" mass="6104">MGDYVYRGYYCVGTVTVLLSICSLLTDPNPGDPLVPEVAHTYKTDRSKYESTARS</sequence>
<evidence type="ECO:0000259" key="1">
    <source>
        <dbReference type="PROSITE" id="PS50127"/>
    </source>
</evidence>
<protein>
    <submittedName>
        <fullName evidence="2">(rape) hypothetical protein</fullName>
    </submittedName>
</protein>
<dbReference type="EMBL" id="HG994362">
    <property type="protein sequence ID" value="CAF2235571.1"/>
    <property type="molecule type" value="Genomic_DNA"/>
</dbReference>
<dbReference type="OMA" id="STVINWT"/>
<reference evidence="2" key="1">
    <citation type="submission" date="2021-01" db="EMBL/GenBank/DDBJ databases">
        <authorList>
            <consortium name="Genoscope - CEA"/>
            <person name="William W."/>
        </authorList>
    </citation>
    <scope>NUCLEOTIDE SEQUENCE</scope>
</reference>
<organism evidence="2">
    <name type="scientific">Brassica napus</name>
    <name type="common">Rape</name>
    <dbReference type="NCBI Taxonomy" id="3708"/>
    <lineage>
        <taxon>Eukaryota</taxon>
        <taxon>Viridiplantae</taxon>
        <taxon>Streptophyta</taxon>
        <taxon>Embryophyta</taxon>
        <taxon>Tracheophyta</taxon>
        <taxon>Spermatophyta</taxon>
        <taxon>Magnoliopsida</taxon>
        <taxon>eudicotyledons</taxon>
        <taxon>Gunneridae</taxon>
        <taxon>Pentapetalae</taxon>
        <taxon>rosids</taxon>
        <taxon>malvids</taxon>
        <taxon>Brassicales</taxon>
        <taxon>Brassicaceae</taxon>
        <taxon>Brassiceae</taxon>
        <taxon>Brassica</taxon>
    </lineage>
</organism>
<dbReference type="PROSITE" id="PS50127">
    <property type="entry name" value="UBC_2"/>
    <property type="match status" value="1"/>
</dbReference>
<dbReference type="Proteomes" id="UP001295469">
    <property type="component" value="Chromosome A08"/>
</dbReference>
<name>A0A817A868_BRANA</name>
<dbReference type="SUPFAM" id="SSF54495">
    <property type="entry name" value="UBC-like"/>
    <property type="match status" value="1"/>
</dbReference>
<dbReference type="SMR" id="A0A817A868"/>
<dbReference type="Pfam" id="PF00179">
    <property type="entry name" value="UQ_con"/>
    <property type="match status" value="1"/>
</dbReference>
<proteinExistence type="predicted"/>
<dbReference type="AlphaFoldDB" id="A0A817A868"/>
<gene>
    <name evidence="2" type="ORF">DARMORV10_A08P14300.1</name>
</gene>
<feature type="domain" description="UBC core" evidence="1">
    <location>
        <begin position="1"/>
        <end position="55"/>
    </location>
</feature>
<evidence type="ECO:0000313" key="2">
    <source>
        <dbReference type="EMBL" id="CAF2235571.1"/>
    </source>
</evidence>
<dbReference type="InterPro" id="IPR016135">
    <property type="entry name" value="UBQ-conjugating_enzyme/RWD"/>
</dbReference>
<dbReference type="Gramene" id="CDX76483">
    <property type="protein sequence ID" value="CDX76483"/>
    <property type="gene ID" value="GSBRNA2T00126898001"/>
</dbReference>
<accession>A0A817A868</accession>
<dbReference type="InterPro" id="IPR000608">
    <property type="entry name" value="UBC"/>
</dbReference>